<reference evidence="3" key="2">
    <citation type="submission" date="2023-05" db="EMBL/GenBank/DDBJ databases">
        <authorList>
            <consortium name="Lawrence Berkeley National Laboratory"/>
            <person name="Steindorff A."/>
            <person name="Hensen N."/>
            <person name="Bonometti L."/>
            <person name="Westerberg I."/>
            <person name="Brannstrom I.O."/>
            <person name="Guillou S."/>
            <person name="Cros-Aarteil S."/>
            <person name="Calhoun S."/>
            <person name="Haridas S."/>
            <person name="Kuo A."/>
            <person name="Mondo S."/>
            <person name="Pangilinan J."/>
            <person name="Riley R."/>
            <person name="Labutti K."/>
            <person name="Andreopoulos B."/>
            <person name="Lipzen A."/>
            <person name="Chen C."/>
            <person name="Yanf M."/>
            <person name="Daum C."/>
            <person name="Ng V."/>
            <person name="Clum A."/>
            <person name="Ohm R."/>
            <person name="Martin F."/>
            <person name="Silar P."/>
            <person name="Natvig D."/>
            <person name="Lalanne C."/>
            <person name="Gautier V."/>
            <person name="Ament-Velasquez S.L."/>
            <person name="Kruys A."/>
            <person name="Hutchinson M.I."/>
            <person name="Powell A.J."/>
            <person name="Barry K."/>
            <person name="Miller A.N."/>
            <person name="Grigoriev I.V."/>
            <person name="Debuchy R."/>
            <person name="Gladieux P."/>
            <person name="Thoren M.H."/>
            <person name="Johannesson H."/>
        </authorList>
    </citation>
    <scope>NUCLEOTIDE SEQUENCE</scope>
    <source>
        <strain evidence="3">PSN309</strain>
    </source>
</reference>
<sequence length="508" mass="56311">MSATTGTLTAMSLKAPTSVQSDLDLDGLERAIALLAEKPKLQHFASISTENQKLRAENSQLRNDEQAIIRKLGQVVYDLEQNRCTLKDCEEKLKDTTKKNQDLAAKLQDANKELGERHNQLNKVHDEMETRVQSVKRELDKEHAELQRLHSFTVDLIPMMSNIKQITSTLDSIWSSALTLAETWHGIDLPPDILDGFHTGPGVNLREHKVVAKIPLPPLNTAAAKQMRAAAFLAVLYDELRQHLFHPTYLLKHSGELDYIMGNLGEIDAAAESHLRSVLLAVSSKTNSLAKVGLAETVKKNVLDCFEELVTKEQRHMFRSDIDKFCKKTSHLWEFVQQLDTRIEAYHEVDEKDSTDWKPLTLKSTTSTRPPTSTASASSPTNKPRTNGAPVQASLNNKKQNNATSQLAVDTAEASFLKPVMIWPSFFGDNEDTPTLSCGYFLTASHIATAMREERDLESPAAHHHRGVRQQTRKSRTLSFAGGSPTKSQSNSNGSFLSAQGGGGQKGS</sequence>
<evidence type="ECO:0000256" key="2">
    <source>
        <dbReference type="SAM" id="MobiDB-lite"/>
    </source>
</evidence>
<feature type="region of interest" description="Disordered" evidence="2">
    <location>
        <begin position="455"/>
        <end position="508"/>
    </location>
</feature>
<proteinExistence type="predicted"/>
<keyword evidence="4" id="KW-1185">Reference proteome</keyword>
<comment type="caution">
    <text evidence="3">The sequence shown here is derived from an EMBL/GenBank/DDBJ whole genome shotgun (WGS) entry which is preliminary data.</text>
</comment>
<dbReference type="EMBL" id="MU864428">
    <property type="protein sequence ID" value="KAK4186229.1"/>
    <property type="molecule type" value="Genomic_DNA"/>
</dbReference>
<feature type="coiled-coil region" evidence="1">
    <location>
        <begin position="44"/>
        <end position="145"/>
    </location>
</feature>
<feature type="region of interest" description="Disordered" evidence="2">
    <location>
        <begin position="357"/>
        <end position="406"/>
    </location>
</feature>
<name>A0AAN6WQD5_9PEZI</name>
<dbReference type="AlphaFoldDB" id="A0AAN6WQD5"/>
<protein>
    <submittedName>
        <fullName evidence="3">Uncharacterized protein</fullName>
    </submittedName>
</protein>
<accession>A0AAN6WQD5</accession>
<dbReference type="Proteomes" id="UP001302126">
    <property type="component" value="Unassembled WGS sequence"/>
</dbReference>
<feature type="compositionally biased region" description="Polar residues" evidence="2">
    <location>
        <begin position="485"/>
        <end position="498"/>
    </location>
</feature>
<evidence type="ECO:0000313" key="3">
    <source>
        <dbReference type="EMBL" id="KAK4186229.1"/>
    </source>
</evidence>
<keyword evidence="1" id="KW-0175">Coiled coil</keyword>
<feature type="compositionally biased region" description="Low complexity" evidence="2">
    <location>
        <begin position="358"/>
        <end position="381"/>
    </location>
</feature>
<evidence type="ECO:0000313" key="4">
    <source>
        <dbReference type="Proteomes" id="UP001302126"/>
    </source>
</evidence>
<feature type="compositionally biased region" description="Polar residues" evidence="2">
    <location>
        <begin position="393"/>
        <end position="406"/>
    </location>
</feature>
<evidence type="ECO:0000256" key="1">
    <source>
        <dbReference type="SAM" id="Coils"/>
    </source>
</evidence>
<reference evidence="3" key="1">
    <citation type="journal article" date="2023" name="Mol. Phylogenet. Evol.">
        <title>Genome-scale phylogeny and comparative genomics of the fungal order Sordariales.</title>
        <authorList>
            <person name="Hensen N."/>
            <person name="Bonometti L."/>
            <person name="Westerberg I."/>
            <person name="Brannstrom I.O."/>
            <person name="Guillou S."/>
            <person name="Cros-Aarteil S."/>
            <person name="Calhoun S."/>
            <person name="Haridas S."/>
            <person name="Kuo A."/>
            <person name="Mondo S."/>
            <person name="Pangilinan J."/>
            <person name="Riley R."/>
            <person name="LaButti K."/>
            <person name="Andreopoulos B."/>
            <person name="Lipzen A."/>
            <person name="Chen C."/>
            <person name="Yan M."/>
            <person name="Daum C."/>
            <person name="Ng V."/>
            <person name="Clum A."/>
            <person name="Steindorff A."/>
            <person name="Ohm R.A."/>
            <person name="Martin F."/>
            <person name="Silar P."/>
            <person name="Natvig D.O."/>
            <person name="Lalanne C."/>
            <person name="Gautier V."/>
            <person name="Ament-Velasquez S.L."/>
            <person name="Kruys A."/>
            <person name="Hutchinson M.I."/>
            <person name="Powell A.J."/>
            <person name="Barry K."/>
            <person name="Miller A.N."/>
            <person name="Grigoriev I.V."/>
            <person name="Debuchy R."/>
            <person name="Gladieux P."/>
            <person name="Hiltunen Thoren M."/>
            <person name="Johannesson H."/>
        </authorList>
    </citation>
    <scope>NUCLEOTIDE SEQUENCE</scope>
    <source>
        <strain evidence="3">PSN309</strain>
    </source>
</reference>
<gene>
    <name evidence="3" type="ORF">QBC35DRAFT_437683</name>
</gene>
<organism evidence="3 4">
    <name type="scientific">Podospora australis</name>
    <dbReference type="NCBI Taxonomy" id="1536484"/>
    <lineage>
        <taxon>Eukaryota</taxon>
        <taxon>Fungi</taxon>
        <taxon>Dikarya</taxon>
        <taxon>Ascomycota</taxon>
        <taxon>Pezizomycotina</taxon>
        <taxon>Sordariomycetes</taxon>
        <taxon>Sordariomycetidae</taxon>
        <taxon>Sordariales</taxon>
        <taxon>Podosporaceae</taxon>
        <taxon>Podospora</taxon>
    </lineage>
</organism>
<feature type="compositionally biased region" description="Basic residues" evidence="2">
    <location>
        <begin position="462"/>
        <end position="476"/>
    </location>
</feature>